<proteinExistence type="predicted"/>
<comment type="caution">
    <text evidence="2">The sequence shown here is derived from an EMBL/GenBank/DDBJ whole genome shotgun (WGS) entry which is preliminary data.</text>
</comment>
<dbReference type="AlphaFoldDB" id="A0A8X6J9R6"/>
<dbReference type="EMBL" id="BMAO01037272">
    <property type="protein sequence ID" value="GFR16553.1"/>
    <property type="molecule type" value="Genomic_DNA"/>
</dbReference>
<name>A0A8X6J9R6_TRICU</name>
<evidence type="ECO:0000313" key="3">
    <source>
        <dbReference type="Proteomes" id="UP000887116"/>
    </source>
</evidence>
<dbReference type="OrthoDB" id="6431360at2759"/>
<sequence>MISSDLSTFSNRMVIEDSSSGQRRIIASIDLPGHGVQPNTSSQKTSWNFKKTNWKLSTKLIEEIKLITIPNCPRREAVTKFRLLTGRDCPGKHSHRIRNFDQPNCLQTSDAR</sequence>
<evidence type="ECO:0000313" key="2">
    <source>
        <dbReference type="EMBL" id="GFR16553.1"/>
    </source>
</evidence>
<feature type="region of interest" description="Disordered" evidence="1">
    <location>
        <begin position="90"/>
        <end position="112"/>
    </location>
</feature>
<gene>
    <name evidence="2" type="ORF">TNCT_546191</name>
</gene>
<reference evidence="2" key="1">
    <citation type="submission" date="2020-07" db="EMBL/GenBank/DDBJ databases">
        <title>Multicomponent nature underlies the extraordinary mechanical properties of spider dragline silk.</title>
        <authorList>
            <person name="Kono N."/>
            <person name="Nakamura H."/>
            <person name="Mori M."/>
            <person name="Yoshida Y."/>
            <person name="Ohtoshi R."/>
            <person name="Malay A.D."/>
            <person name="Moran D.A.P."/>
            <person name="Tomita M."/>
            <person name="Numata K."/>
            <person name="Arakawa K."/>
        </authorList>
    </citation>
    <scope>NUCLEOTIDE SEQUENCE</scope>
</reference>
<accession>A0A8X6J9R6</accession>
<evidence type="ECO:0000256" key="1">
    <source>
        <dbReference type="SAM" id="MobiDB-lite"/>
    </source>
</evidence>
<dbReference type="Proteomes" id="UP000887116">
    <property type="component" value="Unassembled WGS sequence"/>
</dbReference>
<keyword evidence="3" id="KW-1185">Reference proteome</keyword>
<feature type="compositionally biased region" description="Polar residues" evidence="1">
    <location>
        <begin position="101"/>
        <end position="112"/>
    </location>
</feature>
<organism evidence="2 3">
    <name type="scientific">Trichonephila clavata</name>
    <name type="common">Joro spider</name>
    <name type="synonym">Nephila clavata</name>
    <dbReference type="NCBI Taxonomy" id="2740835"/>
    <lineage>
        <taxon>Eukaryota</taxon>
        <taxon>Metazoa</taxon>
        <taxon>Ecdysozoa</taxon>
        <taxon>Arthropoda</taxon>
        <taxon>Chelicerata</taxon>
        <taxon>Arachnida</taxon>
        <taxon>Araneae</taxon>
        <taxon>Araneomorphae</taxon>
        <taxon>Entelegynae</taxon>
        <taxon>Araneoidea</taxon>
        <taxon>Nephilidae</taxon>
        <taxon>Trichonephila</taxon>
    </lineage>
</organism>
<protein>
    <submittedName>
        <fullName evidence="2">Uncharacterized protein</fullName>
    </submittedName>
</protein>